<evidence type="ECO:0000256" key="7">
    <source>
        <dbReference type="ARBA" id="ARBA00023136"/>
    </source>
</evidence>
<dbReference type="Gene3D" id="3.40.50.2000">
    <property type="entry name" value="Glycogen Phosphorylase B"/>
    <property type="match status" value="1"/>
</dbReference>
<keyword evidence="6" id="KW-1133">Transmembrane helix</keyword>
<dbReference type="AlphaFoldDB" id="A0A8J9X2A8"/>
<gene>
    <name evidence="8" type="ORF">PTTT1_LOCUS16059</name>
</gene>
<proteinExistence type="inferred from homology"/>
<evidence type="ECO:0000256" key="6">
    <source>
        <dbReference type="ARBA" id="ARBA00022989"/>
    </source>
</evidence>
<sequence length="180" mass="19968">MKKKTPIRTMVVLGSGGHTTELLALCKRLDRDRYELVYVKASTDTTSASRVQQQNSDCNTTVTIYDIPRSREVGQSYASSVGSTLYATVYAFRLVFAVRPDLVLCNGPGTCLPIAVAAFIGRIFCVMGGRIVFCESFCRVQTLSLTGKLLYAWVDIFIVHWPDLHRKFPMSVLGSSFVPN</sequence>
<dbReference type="EMBL" id="OU594955">
    <property type="protein sequence ID" value="CAG9281308.1"/>
    <property type="molecule type" value="Genomic_DNA"/>
</dbReference>
<organism evidence="8">
    <name type="scientific">Phaeodactylum tricornutum</name>
    <name type="common">Diatom</name>
    <dbReference type="NCBI Taxonomy" id="2850"/>
    <lineage>
        <taxon>Eukaryota</taxon>
        <taxon>Sar</taxon>
        <taxon>Stramenopiles</taxon>
        <taxon>Ochrophyta</taxon>
        <taxon>Bacillariophyta</taxon>
        <taxon>Bacillariophyceae</taxon>
        <taxon>Bacillariophycidae</taxon>
        <taxon>Naviculales</taxon>
        <taxon>Phaeodactylaceae</taxon>
        <taxon>Phaeodactylum</taxon>
    </lineage>
</organism>
<keyword evidence="5" id="KW-0256">Endoplasmic reticulum</keyword>
<dbReference type="Pfam" id="PF08660">
    <property type="entry name" value="Alg14"/>
    <property type="match status" value="1"/>
</dbReference>
<dbReference type="PANTHER" id="PTHR12154:SF4">
    <property type="entry name" value="UDP-N-ACETYLGLUCOSAMINE TRANSFERASE SUBUNIT ALG14 HOMOLOG"/>
    <property type="match status" value="1"/>
</dbReference>
<dbReference type="GO" id="GO:0006488">
    <property type="term" value="P:dolichol-linked oligosaccharide biosynthetic process"/>
    <property type="evidence" value="ECO:0007669"/>
    <property type="project" value="InterPro"/>
</dbReference>
<evidence type="ECO:0000256" key="5">
    <source>
        <dbReference type="ARBA" id="ARBA00022824"/>
    </source>
</evidence>
<evidence type="ECO:0000256" key="4">
    <source>
        <dbReference type="ARBA" id="ARBA00022692"/>
    </source>
</evidence>
<reference evidence="8" key="1">
    <citation type="submission" date="2022-02" db="EMBL/GenBank/DDBJ databases">
        <authorList>
            <person name="Giguere J D."/>
        </authorList>
    </citation>
    <scope>NUCLEOTIDE SEQUENCE</scope>
    <source>
        <strain evidence="8">CCAP 1055/1</strain>
    </source>
</reference>
<dbReference type="GO" id="GO:0004577">
    <property type="term" value="F:N-acetylglucosaminyldiphosphodolichol N-acetylglucosaminyltransferase activity"/>
    <property type="evidence" value="ECO:0007669"/>
    <property type="project" value="TreeGrafter"/>
</dbReference>
<protein>
    <recommendedName>
        <fullName evidence="3">UDP-N-acetylglucosamine transferase subunit ALG14</fullName>
    </recommendedName>
</protein>
<comment type="similarity">
    <text evidence="2">Belongs to the ALG14 family.</text>
</comment>
<evidence type="ECO:0000256" key="3">
    <source>
        <dbReference type="ARBA" id="ARBA00017467"/>
    </source>
</evidence>
<accession>A0A8J9X2A8</accession>
<dbReference type="GO" id="GO:0043541">
    <property type="term" value="C:UDP-N-acetylglucosamine transferase complex"/>
    <property type="evidence" value="ECO:0007669"/>
    <property type="project" value="TreeGrafter"/>
</dbReference>
<comment type="subcellular location">
    <subcellularLocation>
        <location evidence="1">Endoplasmic reticulum membrane</location>
        <topology evidence="1">Single-pass membrane protein</topology>
    </subcellularLocation>
</comment>
<keyword evidence="4" id="KW-0812">Transmembrane</keyword>
<keyword evidence="7" id="KW-0472">Membrane</keyword>
<dbReference type="PANTHER" id="PTHR12154">
    <property type="entry name" value="GLYCOSYL TRANSFERASE-RELATED"/>
    <property type="match status" value="1"/>
</dbReference>
<evidence type="ECO:0000313" key="8">
    <source>
        <dbReference type="EMBL" id="CAG9281308.1"/>
    </source>
</evidence>
<dbReference type="Proteomes" id="UP000836788">
    <property type="component" value="Chromosome 14"/>
</dbReference>
<dbReference type="InterPro" id="IPR013969">
    <property type="entry name" value="Oligosacch_biosynth_Alg14"/>
</dbReference>
<evidence type="ECO:0000256" key="2">
    <source>
        <dbReference type="ARBA" id="ARBA00009731"/>
    </source>
</evidence>
<name>A0A8J9X2A8_PHATR</name>
<dbReference type="SUPFAM" id="SSF53756">
    <property type="entry name" value="UDP-Glycosyltransferase/glycogen phosphorylase"/>
    <property type="match status" value="1"/>
</dbReference>
<evidence type="ECO:0000256" key="1">
    <source>
        <dbReference type="ARBA" id="ARBA00004389"/>
    </source>
</evidence>